<accession>A0A918GST9</accession>
<reference evidence="2" key="2">
    <citation type="submission" date="2020-09" db="EMBL/GenBank/DDBJ databases">
        <authorList>
            <person name="Sun Q."/>
            <person name="Ohkuma M."/>
        </authorList>
    </citation>
    <scope>NUCLEOTIDE SEQUENCE</scope>
    <source>
        <strain evidence="2">JCM 4234</strain>
    </source>
</reference>
<dbReference type="AlphaFoldDB" id="A0A918GST9"/>
<gene>
    <name evidence="2" type="ORF">GCM10010238_55170</name>
</gene>
<evidence type="ECO:0000313" key="2">
    <source>
        <dbReference type="EMBL" id="GGS58852.1"/>
    </source>
</evidence>
<protein>
    <submittedName>
        <fullName evidence="2">Uncharacterized protein</fullName>
    </submittedName>
</protein>
<proteinExistence type="predicted"/>
<sequence length="276" mass="29134">MSVKRSSINLVAQGDDDYFAPGFVREIKSILAPQPTLADKLLTHRVHIALRCLLSIASLAAVAVVLVTRELTWNRGATAALSALLLLYVERRLAAHVLLTADAKENWKTTEKLALAGVAATLLVGAVTNGVKLATDTDGTTSPPDRSTTATGNPSDTLGPDRDSAPSRSSRDSLPPMVWTEPAVIRPGDTFFLSGRRFTPGEDIRITARSGSVSCPCTFADGQRTLRADSKGEIGPVKGAIEDDGTCGEAEVTVSASRSESRPSTTTDVEMHAPAP</sequence>
<feature type="compositionally biased region" description="Polar residues" evidence="1">
    <location>
        <begin position="254"/>
        <end position="268"/>
    </location>
</feature>
<name>A0A918GST9_STRGD</name>
<dbReference type="Proteomes" id="UP000653493">
    <property type="component" value="Unassembled WGS sequence"/>
</dbReference>
<feature type="region of interest" description="Disordered" evidence="1">
    <location>
        <begin position="134"/>
        <end position="178"/>
    </location>
</feature>
<evidence type="ECO:0000256" key="1">
    <source>
        <dbReference type="SAM" id="MobiDB-lite"/>
    </source>
</evidence>
<keyword evidence="3" id="KW-1185">Reference proteome</keyword>
<reference evidence="2" key="1">
    <citation type="journal article" date="2014" name="Int. J. Syst. Evol. Microbiol.">
        <title>Complete genome sequence of Corynebacterium casei LMG S-19264T (=DSM 44701T), isolated from a smear-ripened cheese.</title>
        <authorList>
            <consortium name="US DOE Joint Genome Institute (JGI-PGF)"/>
            <person name="Walter F."/>
            <person name="Albersmeier A."/>
            <person name="Kalinowski J."/>
            <person name="Ruckert C."/>
        </authorList>
    </citation>
    <scope>NUCLEOTIDE SEQUENCE</scope>
    <source>
        <strain evidence="2">JCM 4234</strain>
    </source>
</reference>
<feature type="region of interest" description="Disordered" evidence="1">
    <location>
        <begin position="253"/>
        <end position="276"/>
    </location>
</feature>
<evidence type="ECO:0000313" key="3">
    <source>
        <dbReference type="Proteomes" id="UP000653493"/>
    </source>
</evidence>
<comment type="caution">
    <text evidence="2">The sequence shown here is derived from an EMBL/GenBank/DDBJ whole genome shotgun (WGS) entry which is preliminary data.</text>
</comment>
<dbReference type="EMBL" id="BMSL01000022">
    <property type="protein sequence ID" value="GGS58852.1"/>
    <property type="molecule type" value="Genomic_DNA"/>
</dbReference>
<organism evidence="2 3">
    <name type="scientific">Streptomyces griseoviridis</name>
    <dbReference type="NCBI Taxonomy" id="45398"/>
    <lineage>
        <taxon>Bacteria</taxon>
        <taxon>Bacillati</taxon>
        <taxon>Actinomycetota</taxon>
        <taxon>Actinomycetes</taxon>
        <taxon>Kitasatosporales</taxon>
        <taxon>Streptomycetaceae</taxon>
        <taxon>Streptomyces</taxon>
    </lineage>
</organism>
<feature type="compositionally biased region" description="Basic and acidic residues" evidence="1">
    <location>
        <begin position="159"/>
        <end position="171"/>
    </location>
</feature>
<feature type="compositionally biased region" description="Polar residues" evidence="1">
    <location>
        <begin position="137"/>
        <end position="156"/>
    </location>
</feature>